<dbReference type="SUPFAM" id="SSF89550">
    <property type="entry name" value="PHP domain-like"/>
    <property type="match status" value="1"/>
</dbReference>
<reference evidence="7" key="2">
    <citation type="journal article" date="2022" name="Hortic Res">
        <title>The genome of Dioscorea zingiberensis sheds light on the biosynthesis, origin and evolution of the medicinally important diosgenin saponins.</title>
        <authorList>
            <person name="Li Y."/>
            <person name="Tan C."/>
            <person name="Li Z."/>
            <person name="Guo J."/>
            <person name="Li S."/>
            <person name="Chen X."/>
            <person name="Wang C."/>
            <person name="Dai X."/>
            <person name="Yang H."/>
            <person name="Song W."/>
            <person name="Hou L."/>
            <person name="Xu J."/>
            <person name="Tong Z."/>
            <person name="Xu A."/>
            <person name="Yuan X."/>
            <person name="Wang W."/>
            <person name="Yang Q."/>
            <person name="Chen L."/>
            <person name="Sun Z."/>
            <person name="Wang K."/>
            <person name="Pan B."/>
            <person name="Chen J."/>
            <person name="Bao Y."/>
            <person name="Liu F."/>
            <person name="Qi X."/>
            <person name="Gang D.R."/>
            <person name="Wen J."/>
            <person name="Li J."/>
        </authorList>
    </citation>
    <scope>NUCLEOTIDE SEQUENCE</scope>
    <source>
        <strain evidence="7">Dzin_1.0</strain>
    </source>
</reference>
<feature type="region of interest" description="Disordered" evidence="6">
    <location>
        <begin position="361"/>
        <end position="380"/>
    </location>
</feature>
<dbReference type="PANTHER" id="PTHR13031:SF0">
    <property type="entry name" value="RIBONUCLEASE P PROTEIN SUBUNIT P30"/>
    <property type="match status" value="1"/>
</dbReference>
<evidence type="ECO:0000313" key="8">
    <source>
        <dbReference type="Proteomes" id="UP001085076"/>
    </source>
</evidence>
<dbReference type="Gene3D" id="3.20.20.140">
    <property type="entry name" value="Metal-dependent hydrolases"/>
    <property type="match status" value="1"/>
</dbReference>
<comment type="caution">
    <text evidence="7">The sequence shown here is derived from an EMBL/GenBank/DDBJ whole genome shotgun (WGS) entry which is preliminary data.</text>
</comment>
<dbReference type="InterPro" id="IPR016195">
    <property type="entry name" value="Pol/histidinol_Pase-like"/>
</dbReference>
<evidence type="ECO:0000256" key="6">
    <source>
        <dbReference type="SAM" id="MobiDB-lite"/>
    </source>
</evidence>
<feature type="region of interest" description="Disordered" evidence="6">
    <location>
        <begin position="565"/>
        <end position="611"/>
    </location>
</feature>
<dbReference type="Proteomes" id="UP001085076">
    <property type="component" value="Miscellaneous, Linkage group lg01"/>
</dbReference>
<name>A0A9D5D9N4_9LILI</name>
<keyword evidence="5" id="KW-0539">Nucleus</keyword>
<reference evidence="7" key="1">
    <citation type="submission" date="2021-03" db="EMBL/GenBank/DDBJ databases">
        <authorList>
            <person name="Li Z."/>
            <person name="Yang C."/>
        </authorList>
    </citation>
    <scope>NUCLEOTIDE SEQUENCE</scope>
    <source>
        <strain evidence="7">Dzin_1.0</strain>
        <tissue evidence="7">Leaf</tissue>
    </source>
</reference>
<evidence type="ECO:0000256" key="2">
    <source>
        <dbReference type="ARBA" id="ARBA00007331"/>
    </source>
</evidence>
<protein>
    <submittedName>
        <fullName evidence="7">Uncharacterized protein</fullName>
    </submittedName>
</protein>
<dbReference type="GO" id="GO:0003723">
    <property type="term" value="F:RNA binding"/>
    <property type="evidence" value="ECO:0007669"/>
    <property type="project" value="TreeGrafter"/>
</dbReference>
<accession>A0A9D5D9N4</accession>
<keyword evidence="3" id="KW-0819">tRNA processing</keyword>
<organism evidence="7 8">
    <name type="scientific">Dioscorea zingiberensis</name>
    <dbReference type="NCBI Taxonomy" id="325984"/>
    <lineage>
        <taxon>Eukaryota</taxon>
        <taxon>Viridiplantae</taxon>
        <taxon>Streptophyta</taxon>
        <taxon>Embryophyta</taxon>
        <taxon>Tracheophyta</taxon>
        <taxon>Spermatophyta</taxon>
        <taxon>Magnoliopsida</taxon>
        <taxon>Liliopsida</taxon>
        <taxon>Dioscoreales</taxon>
        <taxon>Dioscoreaceae</taxon>
        <taxon>Dioscorea</taxon>
    </lineage>
</organism>
<dbReference type="AlphaFoldDB" id="A0A9D5D9N4"/>
<evidence type="ECO:0000313" key="7">
    <source>
        <dbReference type="EMBL" id="KAJ0987716.1"/>
    </source>
</evidence>
<keyword evidence="8" id="KW-1185">Reference proteome</keyword>
<dbReference type="Pfam" id="PF01876">
    <property type="entry name" value="RNase_P_p30"/>
    <property type="match status" value="1"/>
</dbReference>
<dbReference type="GO" id="GO:0005655">
    <property type="term" value="C:nucleolar ribonuclease P complex"/>
    <property type="evidence" value="ECO:0007669"/>
    <property type="project" value="TreeGrafter"/>
</dbReference>
<evidence type="ECO:0000256" key="1">
    <source>
        <dbReference type="ARBA" id="ARBA00004123"/>
    </source>
</evidence>
<dbReference type="GO" id="GO:0008033">
    <property type="term" value="P:tRNA processing"/>
    <property type="evidence" value="ECO:0007669"/>
    <property type="project" value="UniProtKB-KW"/>
</dbReference>
<sequence length="687" mass="76260">MALFFDLSIPYIEAGHAPASETKPLKDVRLRSVAKAMEIGYAGVAYDRCFRGVISERDRCKIPSFPLASLVDAAPALYSSVSLHRGLLGAPLSSPFHQYTRLTVLVDSAASASAIHSSNPLFRSYDIVAARPLNQVAFEHACQVSEVDLISVDFSGKVPFRLKLPMVEAAIKRGVYFEVTYASLISDVNRRRQMLAEAKLLVDWARGRNIIISSAASNVNELRGPYDVINLSAILLGLSKEKAKNAISKNCRSLLENTLRKKHFYKEAIRIERVPDRQDPKSVWFGDWNDWDPISSGQGDLRLFNDMSKFISAASDQPRSSSAIDFEPLVDGMEPKSKKSGVKGGKLSLTNELPNLSSLKTVSSSEAADEVPSAANDETNQQDGIGQFLFTRRAPMVTSDVNKAGSNDPLENQIVVNKCNVMIPDVATLKHSVSLEIIKPLGPCVENCENSDEPDTVLFSNENQNDAMVVMHDMISVAGDLQKCIALPIEDNLLKGKLQSKVIDQEQKDDINCRQQPHKLLENAMALTSPVLPEVDSKKTNPMTENNSLLKEVFDEMAEQNQNSFTTNATKHSSSKQNPGKGRQKFPIPLRTLSKPYPSRSRQANGQRRVRGRFARRDESVEGVVELKNHYQVMFSSELGDEGGYGFTDESHPLDTYNNDSTGHWVRQIQEDWCSFINFDAFPFELV</sequence>
<comment type="similarity">
    <text evidence="2">Belongs to the eukaryotic/archaeal RNase P protein component 3 family.</text>
</comment>
<evidence type="ECO:0000256" key="5">
    <source>
        <dbReference type="ARBA" id="ARBA00023242"/>
    </source>
</evidence>
<dbReference type="OrthoDB" id="17948at2759"/>
<dbReference type="FunFam" id="3.20.20.140:FF:000044">
    <property type="entry name" value="Polymerase/histidinol phosphatase-like protein"/>
    <property type="match status" value="1"/>
</dbReference>
<dbReference type="GO" id="GO:0016787">
    <property type="term" value="F:hydrolase activity"/>
    <property type="evidence" value="ECO:0007669"/>
    <property type="project" value="UniProtKB-KW"/>
</dbReference>
<evidence type="ECO:0000256" key="4">
    <source>
        <dbReference type="ARBA" id="ARBA00022801"/>
    </source>
</evidence>
<dbReference type="EMBL" id="JAGGNH010000001">
    <property type="protein sequence ID" value="KAJ0987716.1"/>
    <property type="molecule type" value="Genomic_DNA"/>
</dbReference>
<feature type="compositionally biased region" description="Polar residues" evidence="6">
    <location>
        <begin position="565"/>
        <end position="578"/>
    </location>
</feature>
<evidence type="ECO:0000256" key="3">
    <source>
        <dbReference type="ARBA" id="ARBA00022694"/>
    </source>
</evidence>
<dbReference type="InterPro" id="IPR002738">
    <property type="entry name" value="RNase_P_p30"/>
</dbReference>
<gene>
    <name evidence="7" type="ORF">J5N97_006072</name>
</gene>
<proteinExistence type="inferred from homology"/>
<keyword evidence="4" id="KW-0378">Hydrolase</keyword>
<dbReference type="PANTHER" id="PTHR13031">
    <property type="entry name" value="RIBONUCLEASE P SUBUNIT P30"/>
    <property type="match status" value="1"/>
</dbReference>
<comment type="subcellular location">
    <subcellularLocation>
        <location evidence="1">Nucleus</location>
    </subcellularLocation>
</comment>